<evidence type="ECO:0000256" key="2">
    <source>
        <dbReference type="ARBA" id="ARBA00022448"/>
    </source>
</evidence>
<dbReference type="InParanoid" id="A0A6P4AR90"/>
<dbReference type="GO" id="GO:0005886">
    <property type="term" value="C:plasma membrane"/>
    <property type="evidence" value="ECO:0007669"/>
    <property type="project" value="UniProtKB-SubCell"/>
</dbReference>
<keyword evidence="7" id="KW-0677">Repeat</keyword>
<evidence type="ECO:0000256" key="3">
    <source>
        <dbReference type="ARBA" id="ARBA00022475"/>
    </source>
</evidence>
<evidence type="ECO:0000256" key="14">
    <source>
        <dbReference type="SAM" id="Phobius"/>
    </source>
</evidence>
<keyword evidence="9 14" id="KW-1133">Transmembrane helix</keyword>
<keyword evidence="4" id="KW-0945">Host-virus interaction</keyword>
<dbReference type="InterPro" id="IPR038408">
    <property type="entry name" value="GNK2_sf"/>
</dbReference>
<dbReference type="Pfam" id="PF01657">
    <property type="entry name" value="Stress-antifung"/>
    <property type="match status" value="2"/>
</dbReference>
<keyword evidence="17" id="KW-1185">Reference proteome</keyword>
<dbReference type="InterPro" id="IPR002902">
    <property type="entry name" value="GNK2"/>
</dbReference>
<evidence type="ECO:0000313" key="17">
    <source>
        <dbReference type="Proteomes" id="UP001652623"/>
    </source>
</evidence>
<name>A0A6P4AR90_ZIZJJ</name>
<evidence type="ECO:0000256" key="8">
    <source>
        <dbReference type="ARBA" id="ARBA00022949"/>
    </source>
</evidence>
<dbReference type="GeneID" id="107434222"/>
<feature type="chain" id="PRO_5027805886" evidence="15">
    <location>
        <begin position="31"/>
        <end position="301"/>
    </location>
</feature>
<keyword evidence="8" id="KW-0965">Cell junction</keyword>
<dbReference type="InterPro" id="IPR051378">
    <property type="entry name" value="Cell2Cell_Antifungal"/>
</dbReference>
<feature type="signal peptide" evidence="15">
    <location>
        <begin position="1"/>
        <end position="30"/>
    </location>
</feature>
<protein>
    <submittedName>
        <fullName evidence="18">Plasmodesmata-located protein 1</fullName>
    </submittedName>
</protein>
<keyword evidence="11" id="KW-1015">Disulfide bond</keyword>
<keyword evidence="2" id="KW-0813">Transport</keyword>
<dbReference type="PROSITE" id="PS51473">
    <property type="entry name" value="GNK2"/>
    <property type="match status" value="2"/>
</dbReference>
<evidence type="ECO:0000256" key="6">
    <source>
        <dbReference type="ARBA" id="ARBA00022729"/>
    </source>
</evidence>
<keyword evidence="10 14" id="KW-0472">Membrane</keyword>
<dbReference type="PANTHER" id="PTHR32080">
    <property type="entry name" value="ANTIFUNGAL PROTEIN GINKBILOBIN-2-LIKE"/>
    <property type="match status" value="1"/>
</dbReference>
<accession>A0A6P4AR90</accession>
<evidence type="ECO:0000256" key="10">
    <source>
        <dbReference type="ARBA" id="ARBA00023136"/>
    </source>
</evidence>
<feature type="transmembrane region" description="Helical" evidence="14">
    <location>
        <begin position="267"/>
        <end position="287"/>
    </location>
</feature>
<dbReference type="GO" id="GO:0046739">
    <property type="term" value="P:transport of virus in multicellular host"/>
    <property type="evidence" value="ECO:0007669"/>
    <property type="project" value="UniProtKB-ARBA"/>
</dbReference>
<evidence type="ECO:0000259" key="16">
    <source>
        <dbReference type="PROSITE" id="PS51473"/>
    </source>
</evidence>
<dbReference type="Proteomes" id="UP001652623">
    <property type="component" value="Chromosome 9"/>
</dbReference>
<evidence type="ECO:0000256" key="15">
    <source>
        <dbReference type="SAM" id="SignalP"/>
    </source>
</evidence>
<gene>
    <name evidence="18" type="primary">LOC107434222</name>
</gene>
<keyword evidence="6 15" id="KW-0732">Signal</keyword>
<dbReference type="GO" id="GO:0009506">
    <property type="term" value="C:plasmodesma"/>
    <property type="evidence" value="ECO:0007669"/>
    <property type="project" value="UniProtKB-SubCell"/>
</dbReference>
<organism evidence="17 18">
    <name type="scientific">Ziziphus jujuba</name>
    <name type="common">Chinese jujube</name>
    <name type="synonym">Ziziphus sativa</name>
    <dbReference type="NCBI Taxonomy" id="326968"/>
    <lineage>
        <taxon>Eukaryota</taxon>
        <taxon>Viridiplantae</taxon>
        <taxon>Streptophyta</taxon>
        <taxon>Embryophyta</taxon>
        <taxon>Tracheophyta</taxon>
        <taxon>Spermatophyta</taxon>
        <taxon>Magnoliopsida</taxon>
        <taxon>eudicotyledons</taxon>
        <taxon>Gunneridae</taxon>
        <taxon>Pentapetalae</taxon>
        <taxon>rosids</taxon>
        <taxon>fabids</taxon>
        <taxon>Rosales</taxon>
        <taxon>Rhamnaceae</taxon>
        <taxon>Paliureae</taxon>
        <taxon>Ziziphus</taxon>
    </lineage>
</organism>
<evidence type="ECO:0000313" key="18">
    <source>
        <dbReference type="RefSeq" id="XP_015901148.3"/>
    </source>
</evidence>
<feature type="domain" description="Gnk2-homologous" evidence="16">
    <location>
        <begin position="142"/>
        <end position="242"/>
    </location>
</feature>
<dbReference type="FunCoup" id="A0A6P4AR90">
    <property type="interactions" value="1889"/>
</dbReference>
<keyword evidence="5 14" id="KW-0812">Transmembrane</keyword>
<evidence type="ECO:0000256" key="9">
    <source>
        <dbReference type="ARBA" id="ARBA00022989"/>
    </source>
</evidence>
<feature type="domain" description="Gnk2-homologous" evidence="16">
    <location>
        <begin position="34"/>
        <end position="137"/>
    </location>
</feature>
<dbReference type="FunFam" id="3.30.430.20:FF:000008">
    <property type="entry name" value="cysteine-rich repeat secretory protein 3"/>
    <property type="match status" value="1"/>
</dbReference>
<keyword evidence="3" id="KW-1003">Cell membrane</keyword>
<comment type="similarity">
    <text evidence="13">Belongs to the cysteine-rich repeat secretory protein family. Plasmodesmata-located proteins (PDLD) subfamily.</text>
</comment>
<evidence type="ECO:0000256" key="11">
    <source>
        <dbReference type="ARBA" id="ARBA00023157"/>
    </source>
</evidence>
<dbReference type="Gene3D" id="3.30.430.20">
    <property type="entry name" value="Gnk2 domain, C-X8-C-X2-C motif"/>
    <property type="match status" value="2"/>
</dbReference>
<sequence length="301" mass="32500">MSLPSQQTPLFFISLFFLTITIFFPSLTTSADYTNLVYKGCANENFQDPSGIFSENLKSLFDSLVSQSSQKTFSNTTSGNGANAITGWYQCRGDLTNSQCYDCVSKIPNMVNKHCGKTIAARVQLSGCYLRYEVAGFKQVSDTEQLYKTCGSSKASGSGFEDKRDSAFDMLEDGVKSGSSLFYTGSYQSVYVLGQCEGDLGTDDCGDCVKSAVERVKSECGGSISGQIYLHKCFISYSYYPNGVPDGSITTNSSSTGTRQQGTQRTVAIAVGGIAALGFLIVCLLFVRSALKKRSSTKHGF</sequence>
<dbReference type="AlphaFoldDB" id="A0A6P4AR90"/>
<dbReference type="CDD" id="cd23509">
    <property type="entry name" value="Gnk2-like"/>
    <property type="match status" value="2"/>
</dbReference>
<evidence type="ECO:0000256" key="7">
    <source>
        <dbReference type="ARBA" id="ARBA00022737"/>
    </source>
</evidence>
<evidence type="ECO:0000256" key="4">
    <source>
        <dbReference type="ARBA" id="ARBA00022581"/>
    </source>
</evidence>
<comment type="subcellular location">
    <subcellularLocation>
        <location evidence="12">Cell junction</location>
        <location evidence="12">Plasmodesma</location>
    </subcellularLocation>
    <subcellularLocation>
        <location evidence="1">Cell membrane</location>
        <topology evidence="1">Single-pass type I membrane protein</topology>
    </subcellularLocation>
</comment>
<evidence type="ECO:0000256" key="12">
    <source>
        <dbReference type="ARBA" id="ARBA00024184"/>
    </source>
</evidence>
<proteinExistence type="inferred from homology"/>
<evidence type="ECO:0000256" key="13">
    <source>
        <dbReference type="ARBA" id="ARBA00038393"/>
    </source>
</evidence>
<dbReference type="FunFam" id="3.30.430.20:FF:000001">
    <property type="entry name" value="cysteine-rich repeat secretory protein 3"/>
    <property type="match status" value="1"/>
</dbReference>
<evidence type="ECO:0000256" key="5">
    <source>
        <dbReference type="ARBA" id="ARBA00022692"/>
    </source>
</evidence>
<evidence type="ECO:0000256" key="1">
    <source>
        <dbReference type="ARBA" id="ARBA00004251"/>
    </source>
</evidence>
<dbReference type="GO" id="GO:0010497">
    <property type="term" value="P:plasmodesmata-mediated intercellular transport"/>
    <property type="evidence" value="ECO:0007669"/>
    <property type="project" value="TreeGrafter"/>
</dbReference>
<dbReference type="KEGG" id="zju:107434222"/>
<reference evidence="18" key="1">
    <citation type="submission" date="2025-08" db="UniProtKB">
        <authorList>
            <consortium name="RefSeq"/>
        </authorList>
    </citation>
    <scope>IDENTIFICATION</scope>
    <source>
        <tissue evidence="18">Seedling</tissue>
    </source>
</reference>
<dbReference type="PANTHER" id="PTHR32080:SF36">
    <property type="entry name" value="PLASMODESMATA-LOCATED PROTEIN 1"/>
    <property type="match status" value="1"/>
</dbReference>
<dbReference type="RefSeq" id="XP_015901148.3">
    <property type="nucleotide sequence ID" value="XM_016045662.4"/>
</dbReference>